<feature type="domain" description="WSC" evidence="4">
    <location>
        <begin position="25"/>
        <end position="110"/>
    </location>
</feature>
<dbReference type="PROSITE" id="PS51212">
    <property type="entry name" value="WSC"/>
    <property type="match status" value="1"/>
</dbReference>
<feature type="transmembrane region" description="Helical" evidence="2">
    <location>
        <begin position="250"/>
        <end position="273"/>
    </location>
</feature>
<keyword evidence="2" id="KW-1133">Transmembrane helix</keyword>
<feature type="signal peptide" evidence="3">
    <location>
        <begin position="1"/>
        <end position="18"/>
    </location>
</feature>
<keyword evidence="3" id="KW-0732">Signal</keyword>
<sequence>MRLYHSLVSLWLLALALAQGSGQITNPLTSCSSSNTASGQGFFLQYNSYGACTTHCSGYAFAIMKGLYCWCSNYAPDDTVSVSECSDPCGGYKTDRCGNVDKGLYGYAQIGQASGTSSPSSDAASSSSSSSKVAVVSTLATVTQTSLMSTTATTSVTATVPVDSYQSSLTTEISSTVQASSTTSKTSSSSIEDPTTTEKPSISVTTVNASIIKTVTVVPTSSSSFNATASEPTGTPAHHKDTFWSDGGKVAGTFVGVGIGVVLIAGLLFFFLFKRRQKKRHDLAVLASPHGSSEHSGFHPKGSFYHRRQASGVSDADTNLVPIFDQRMEPTQMYMHWDQSESQISLADHEDYSRRVLRVANPDAENEKEPIP</sequence>
<dbReference type="EMBL" id="NDIQ01000021">
    <property type="protein sequence ID" value="PRT55363.1"/>
    <property type="molecule type" value="Genomic_DNA"/>
</dbReference>
<feature type="region of interest" description="Disordered" evidence="1">
    <location>
        <begin position="176"/>
        <end position="200"/>
    </location>
</feature>
<reference evidence="5 6" key="1">
    <citation type="submission" date="2017-04" db="EMBL/GenBank/DDBJ databases">
        <title>Genome sequencing of [Candida] sorbophila.</title>
        <authorList>
            <person name="Ahn J.O."/>
        </authorList>
    </citation>
    <scope>NUCLEOTIDE SEQUENCE [LARGE SCALE GENOMIC DNA]</scope>
    <source>
        <strain evidence="5 6">DS02</strain>
    </source>
</reference>
<keyword evidence="2" id="KW-0472">Membrane</keyword>
<evidence type="ECO:0000256" key="2">
    <source>
        <dbReference type="SAM" id="Phobius"/>
    </source>
</evidence>
<feature type="chain" id="PRO_5015561055" evidence="3">
    <location>
        <begin position="19"/>
        <end position="372"/>
    </location>
</feature>
<organism evidence="5 6">
    <name type="scientific">Wickerhamiella sorbophila</name>
    <dbReference type="NCBI Taxonomy" id="45607"/>
    <lineage>
        <taxon>Eukaryota</taxon>
        <taxon>Fungi</taxon>
        <taxon>Dikarya</taxon>
        <taxon>Ascomycota</taxon>
        <taxon>Saccharomycotina</taxon>
        <taxon>Dipodascomycetes</taxon>
        <taxon>Dipodascales</taxon>
        <taxon>Trichomonascaceae</taxon>
        <taxon>Wickerhamiella</taxon>
    </lineage>
</organism>
<evidence type="ECO:0000256" key="1">
    <source>
        <dbReference type="SAM" id="MobiDB-lite"/>
    </source>
</evidence>
<keyword evidence="6" id="KW-1185">Reference proteome</keyword>
<feature type="compositionally biased region" description="Polar residues" evidence="1">
    <location>
        <begin position="191"/>
        <end position="200"/>
    </location>
</feature>
<dbReference type="Proteomes" id="UP000238350">
    <property type="component" value="Unassembled WGS sequence"/>
</dbReference>
<comment type="caution">
    <text evidence="5">The sequence shown here is derived from an EMBL/GenBank/DDBJ whole genome shotgun (WGS) entry which is preliminary data.</text>
</comment>
<dbReference type="CDD" id="cd12087">
    <property type="entry name" value="TM_EGFR-like"/>
    <property type="match status" value="1"/>
</dbReference>
<dbReference type="SMART" id="SM00321">
    <property type="entry name" value="WSC"/>
    <property type="match status" value="1"/>
</dbReference>
<evidence type="ECO:0000313" key="5">
    <source>
        <dbReference type="EMBL" id="PRT55363.1"/>
    </source>
</evidence>
<feature type="compositionally biased region" description="Low complexity" evidence="1">
    <location>
        <begin position="176"/>
        <end position="190"/>
    </location>
</feature>
<accession>A0A2T0FK41</accession>
<dbReference type="AlphaFoldDB" id="A0A2T0FK41"/>
<dbReference type="OrthoDB" id="2537459at2759"/>
<gene>
    <name evidence="5" type="ORF">B9G98_02983</name>
</gene>
<evidence type="ECO:0000313" key="6">
    <source>
        <dbReference type="Proteomes" id="UP000238350"/>
    </source>
</evidence>
<dbReference type="RefSeq" id="XP_024665308.1">
    <property type="nucleotide sequence ID" value="XM_024809540.1"/>
</dbReference>
<protein>
    <submittedName>
        <fullName evidence="5">Cell wall integrity and stress response component 4</fullName>
    </submittedName>
</protein>
<dbReference type="GeneID" id="36516731"/>
<dbReference type="PANTHER" id="PTHR16861:SF4">
    <property type="entry name" value="SH3 DOMAIN PROTEIN (AFU_ORTHOLOGUE AFUA_1G13610)"/>
    <property type="match status" value="1"/>
</dbReference>
<evidence type="ECO:0000259" key="4">
    <source>
        <dbReference type="PROSITE" id="PS51212"/>
    </source>
</evidence>
<dbReference type="InterPro" id="IPR002889">
    <property type="entry name" value="WSC_carb-bd"/>
</dbReference>
<dbReference type="STRING" id="45607.A0A2T0FK41"/>
<keyword evidence="2" id="KW-0812">Transmembrane</keyword>
<proteinExistence type="predicted"/>
<dbReference type="PANTHER" id="PTHR16861">
    <property type="entry name" value="GLYCOPROTEIN 38"/>
    <property type="match status" value="1"/>
</dbReference>
<name>A0A2T0FK41_9ASCO</name>
<evidence type="ECO:0000256" key="3">
    <source>
        <dbReference type="SAM" id="SignalP"/>
    </source>
</evidence>